<evidence type="ECO:0000313" key="6">
    <source>
        <dbReference type="EMBL" id="SCZ31000.1"/>
    </source>
</evidence>
<feature type="signal peptide" evidence="4">
    <location>
        <begin position="1"/>
        <end position="26"/>
    </location>
</feature>
<dbReference type="SUPFAM" id="SSF53822">
    <property type="entry name" value="Periplasmic binding protein-like I"/>
    <property type="match status" value="1"/>
</dbReference>
<dbReference type="InterPro" id="IPR028082">
    <property type="entry name" value="Peripla_BP_I"/>
</dbReference>
<accession>A0A1G5N2U3</accession>
<dbReference type="InterPro" id="IPR025997">
    <property type="entry name" value="SBP_2_dom"/>
</dbReference>
<comment type="similarity">
    <text evidence="2">Belongs to the bacterial solute-binding protein 2 family.</text>
</comment>
<sequence>MFKSFVSKFLLAAGIALAGFAGSASAEGIGASLLTQQHPFYIALADAMRAEAQAEGVPLEIKIANQDLNKQFADVEDFITKGVDVLVISPVDSTGVRTVIGRAQKAGIKVITVDVPAKNVDVTSYVGTDNYAGGVKAGELMAKMIGDKGKVAIIDYPMVASVVARTDGFKKAMESHPDIEIVAQQAGITRSEALTTAQNILQAHPDLDGIFGFGDDAALAAASAVASAGLEGQVKVIGFDGMKEARDAVASNPVMVGVIAQYPDEMGKVAVETAVKVMNGEEVAAEQPIEPGVVTKDGETK</sequence>
<protein>
    <submittedName>
        <fullName evidence="6">Ribose transport system substrate-binding protein</fullName>
    </submittedName>
</protein>
<evidence type="ECO:0000256" key="4">
    <source>
        <dbReference type="SAM" id="SignalP"/>
    </source>
</evidence>
<keyword evidence="3 4" id="KW-0732">Signal</keyword>
<organism evidence="6 7">
    <name type="scientific">Afifella marina DSM 2698</name>
    <dbReference type="NCBI Taxonomy" id="1120955"/>
    <lineage>
        <taxon>Bacteria</taxon>
        <taxon>Pseudomonadati</taxon>
        <taxon>Pseudomonadota</taxon>
        <taxon>Alphaproteobacteria</taxon>
        <taxon>Hyphomicrobiales</taxon>
        <taxon>Afifellaceae</taxon>
        <taxon>Afifella</taxon>
    </lineage>
</organism>
<dbReference type="Gene3D" id="3.40.50.2300">
    <property type="match status" value="2"/>
</dbReference>
<gene>
    <name evidence="6" type="ORF">SAMN03080610_01318</name>
</gene>
<dbReference type="GO" id="GO:0030313">
    <property type="term" value="C:cell envelope"/>
    <property type="evidence" value="ECO:0007669"/>
    <property type="project" value="UniProtKB-SubCell"/>
</dbReference>
<keyword evidence="7" id="KW-1185">Reference proteome</keyword>
<dbReference type="AlphaFoldDB" id="A0A1G5N2U3"/>
<dbReference type="GO" id="GO:0030246">
    <property type="term" value="F:carbohydrate binding"/>
    <property type="evidence" value="ECO:0007669"/>
    <property type="project" value="UniProtKB-ARBA"/>
</dbReference>
<dbReference type="RefSeq" id="WP_092810794.1">
    <property type="nucleotide sequence ID" value="NZ_FMVW01000002.1"/>
</dbReference>
<dbReference type="STRING" id="1120955.SAMN03080610_01318"/>
<evidence type="ECO:0000256" key="3">
    <source>
        <dbReference type="ARBA" id="ARBA00022729"/>
    </source>
</evidence>
<proteinExistence type="inferred from homology"/>
<evidence type="ECO:0000259" key="5">
    <source>
        <dbReference type="Pfam" id="PF13407"/>
    </source>
</evidence>
<feature type="chain" id="PRO_5011494505" evidence="4">
    <location>
        <begin position="27"/>
        <end position="301"/>
    </location>
</feature>
<feature type="domain" description="Periplasmic binding protein" evidence="5">
    <location>
        <begin position="30"/>
        <end position="282"/>
    </location>
</feature>
<dbReference type="Pfam" id="PF13407">
    <property type="entry name" value="Peripla_BP_4"/>
    <property type="match status" value="1"/>
</dbReference>
<comment type="subcellular location">
    <subcellularLocation>
        <location evidence="1">Cell envelope</location>
    </subcellularLocation>
</comment>
<evidence type="ECO:0000256" key="2">
    <source>
        <dbReference type="ARBA" id="ARBA00007639"/>
    </source>
</evidence>
<dbReference type="PANTHER" id="PTHR46847:SF1">
    <property type="entry name" value="D-ALLOSE-BINDING PERIPLASMIC PROTEIN-RELATED"/>
    <property type="match status" value="1"/>
</dbReference>
<dbReference type="PANTHER" id="PTHR46847">
    <property type="entry name" value="D-ALLOSE-BINDING PERIPLASMIC PROTEIN-RELATED"/>
    <property type="match status" value="1"/>
</dbReference>
<evidence type="ECO:0000313" key="7">
    <source>
        <dbReference type="Proteomes" id="UP000199347"/>
    </source>
</evidence>
<dbReference type="OrthoDB" id="4827464at2"/>
<reference evidence="6 7" key="1">
    <citation type="submission" date="2016-10" db="EMBL/GenBank/DDBJ databases">
        <authorList>
            <person name="de Groot N.N."/>
        </authorList>
    </citation>
    <scope>NUCLEOTIDE SEQUENCE [LARGE SCALE GENOMIC DNA]</scope>
    <source>
        <strain evidence="6 7">DSM 2698</strain>
    </source>
</reference>
<dbReference type="Proteomes" id="UP000199347">
    <property type="component" value="Unassembled WGS sequence"/>
</dbReference>
<dbReference type="EMBL" id="FMVW01000002">
    <property type="protein sequence ID" value="SCZ31000.1"/>
    <property type="molecule type" value="Genomic_DNA"/>
</dbReference>
<evidence type="ECO:0000256" key="1">
    <source>
        <dbReference type="ARBA" id="ARBA00004196"/>
    </source>
</evidence>
<name>A0A1G5N2U3_AFIMA</name>